<gene>
    <name evidence="2" type="ORF">N4264_10675</name>
</gene>
<evidence type="ECO:0008006" key="4">
    <source>
        <dbReference type="Google" id="ProtNLM"/>
    </source>
</evidence>
<sequence>MHARRTCLSVALFVLPAVLFAQSFSPHRNPSPQRPPMAFPQTAQTIAQSNSSAITANNSVSCNAQGLHTANGYYRAFTLSKFPILTQPHFRIQNITYGVELANDGANAGQPVQVNLYKSSSNPPTTASLTLLTSESTTVQDTASGTLVSVPITAPPVLNVSTDILVVEIYTPDGMINSHSFFVGSNNAGEVAPSYIKASDCGVTEITSLAAINFPGMQIVMSVTGDNGVPVGLQSFTID</sequence>
<feature type="signal peptide" evidence="1">
    <location>
        <begin position="1"/>
        <end position="21"/>
    </location>
</feature>
<evidence type="ECO:0000313" key="3">
    <source>
        <dbReference type="Proteomes" id="UP001064632"/>
    </source>
</evidence>
<accession>A0ABY6BQL7</accession>
<name>A0ABY6BQL7_9GAMM</name>
<dbReference type="RefSeq" id="WP_261697013.1">
    <property type="nucleotide sequence ID" value="NZ_CP104694.1"/>
</dbReference>
<protein>
    <recommendedName>
        <fullName evidence="4">CARDB domain-containing protein</fullName>
    </recommendedName>
</protein>
<keyword evidence="1" id="KW-0732">Signal</keyword>
<reference evidence="2" key="1">
    <citation type="submission" date="2022-09" db="EMBL/GenBank/DDBJ databases">
        <title>Tahibacter sp. nov., isolated from a fresh water.</title>
        <authorList>
            <person name="Baek J.H."/>
            <person name="Lee J.K."/>
            <person name="Kim J.M."/>
            <person name="Jeon C.O."/>
        </authorList>
    </citation>
    <scope>NUCLEOTIDE SEQUENCE</scope>
    <source>
        <strain evidence="2">W38</strain>
    </source>
</reference>
<evidence type="ECO:0000313" key="2">
    <source>
        <dbReference type="EMBL" id="UXI70062.1"/>
    </source>
</evidence>
<dbReference type="Proteomes" id="UP001064632">
    <property type="component" value="Chromosome"/>
</dbReference>
<organism evidence="2 3">
    <name type="scientific">Tahibacter amnicola</name>
    <dbReference type="NCBI Taxonomy" id="2976241"/>
    <lineage>
        <taxon>Bacteria</taxon>
        <taxon>Pseudomonadati</taxon>
        <taxon>Pseudomonadota</taxon>
        <taxon>Gammaproteobacteria</taxon>
        <taxon>Lysobacterales</taxon>
        <taxon>Rhodanobacteraceae</taxon>
        <taxon>Tahibacter</taxon>
    </lineage>
</organism>
<evidence type="ECO:0000256" key="1">
    <source>
        <dbReference type="SAM" id="SignalP"/>
    </source>
</evidence>
<dbReference type="EMBL" id="CP104694">
    <property type="protein sequence ID" value="UXI70062.1"/>
    <property type="molecule type" value="Genomic_DNA"/>
</dbReference>
<keyword evidence="3" id="KW-1185">Reference proteome</keyword>
<feature type="chain" id="PRO_5046289367" description="CARDB domain-containing protein" evidence="1">
    <location>
        <begin position="22"/>
        <end position="239"/>
    </location>
</feature>
<proteinExistence type="predicted"/>